<accession>A0A7Y9S3J0</accession>
<reference evidence="1 2" key="1">
    <citation type="submission" date="2020-07" db="EMBL/GenBank/DDBJ databases">
        <title>Sequencing the genomes of 1000 actinobacteria strains.</title>
        <authorList>
            <person name="Klenk H.-P."/>
        </authorList>
    </citation>
    <scope>NUCLEOTIDE SEQUENCE [LARGE SCALE GENOMIC DNA]</scope>
    <source>
        <strain evidence="1 2">DSM 23819</strain>
    </source>
</reference>
<evidence type="ECO:0000313" key="2">
    <source>
        <dbReference type="Proteomes" id="UP000540656"/>
    </source>
</evidence>
<proteinExistence type="predicted"/>
<organism evidence="1 2">
    <name type="scientific">Nocardioides daedukensis</name>
    <dbReference type="NCBI Taxonomy" id="634462"/>
    <lineage>
        <taxon>Bacteria</taxon>
        <taxon>Bacillati</taxon>
        <taxon>Actinomycetota</taxon>
        <taxon>Actinomycetes</taxon>
        <taxon>Propionibacteriales</taxon>
        <taxon>Nocardioidaceae</taxon>
        <taxon>Nocardioides</taxon>
    </lineage>
</organism>
<evidence type="ECO:0008006" key="3">
    <source>
        <dbReference type="Google" id="ProtNLM"/>
    </source>
</evidence>
<dbReference type="RefSeq" id="WP_179501916.1">
    <property type="nucleotide sequence ID" value="NZ_JACCAA010000001.1"/>
</dbReference>
<keyword evidence="2" id="KW-1185">Reference proteome</keyword>
<dbReference type="EMBL" id="JACCAA010000001">
    <property type="protein sequence ID" value="NYG58790.1"/>
    <property type="molecule type" value="Genomic_DNA"/>
</dbReference>
<sequence length="317" mass="35664">MTTDLLRRRCISQGYILRREAVAMGYDDKSLTRLVRAKQLVRVRYGAYTIAELWPDSVSDRHQIRARAVLGTAKPGTVLSHTSAALEHGVSTWDVPLSEIHTTRPDGHAGRRLSGVHQHQGILLPTDTVVVNDVPVTAPVRTALDLITILDVEHALVAINSMLHAELMTKDALRVRVETADQWPHTLHGRVVVGLSDPRLESVGESRTFYLCWSNGIPLPTPQHPIFDNGRLIARLDFAWPEHKVFLEFDGRVKYVKFVPDGGDITDVVLAEKRREERICELTGWRCIRITWADLAQPGRTAQRIRQLLENRPQSAA</sequence>
<evidence type="ECO:0000313" key="1">
    <source>
        <dbReference type="EMBL" id="NYG58790.1"/>
    </source>
</evidence>
<comment type="caution">
    <text evidence="1">The sequence shown here is derived from an EMBL/GenBank/DDBJ whole genome shotgun (WGS) entry which is preliminary data.</text>
</comment>
<name>A0A7Y9S3J0_9ACTN</name>
<dbReference type="AlphaFoldDB" id="A0A7Y9S3J0"/>
<protein>
    <recommendedName>
        <fullName evidence="3">Type IV toxin-antitoxin system AbiEi family antitoxin domain-containing protein</fullName>
    </recommendedName>
</protein>
<dbReference type="Proteomes" id="UP000540656">
    <property type="component" value="Unassembled WGS sequence"/>
</dbReference>
<gene>
    <name evidence="1" type="ORF">BJ980_001713</name>
</gene>